<comment type="similarity">
    <text evidence="1">Belongs to the YciI family.</text>
</comment>
<comment type="caution">
    <text evidence="5">The sequence shown here is derived from an EMBL/GenBank/DDBJ whole genome shotgun (WGS) entry which is preliminary data.</text>
</comment>
<organism evidence="5 7">
    <name type="scientific">Antrihabitans spumae</name>
    <dbReference type="NCBI Taxonomy" id="3373370"/>
    <lineage>
        <taxon>Bacteria</taxon>
        <taxon>Bacillati</taxon>
        <taxon>Actinomycetota</taxon>
        <taxon>Actinomycetes</taxon>
        <taxon>Mycobacteriales</taxon>
        <taxon>Nocardiaceae</taxon>
        <taxon>Antrihabitans</taxon>
    </lineage>
</organism>
<dbReference type="InterPro" id="IPR011008">
    <property type="entry name" value="Dimeric_a/b-barrel"/>
</dbReference>
<name>A0ABW7KS59_9NOCA</name>
<dbReference type="EMBL" id="JBIMSP010000068">
    <property type="protein sequence ID" value="MFH5245292.1"/>
    <property type="molecule type" value="Genomic_DNA"/>
</dbReference>
<dbReference type="Gene3D" id="3.30.70.1060">
    <property type="entry name" value="Dimeric alpha+beta barrel"/>
    <property type="match status" value="1"/>
</dbReference>
<protein>
    <submittedName>
        <fullName evidence="5">YciI family protein</fullName>
    </submittedName>
</protein>
<dbReference type="Proteomes" id="UP001609219">
    <property type="component" value="Unassembled WGS sequence"/>
</dbReference>
<evidence type="ECO:0000313" key="6">
    <source>
        <dbReference type="Proteomes" id="UP001609175"/>
    </source>
</evidence>
<evidence type="ECO:0000313" key="4">
    <source>
        <dbReference type="EMBL" id="MFH5231831.1"/>
    </source>
</evidence>
<dbReference type="Proteomes" id="UP001609175">
    <property type="component" value="Unassembled WGS sequence"/>
</dbReference>
<accession>A0ABW7KS59</accession>
<proteinExistence type="inferred from homology"/>
<evidence type="ECO:0000313" key="3">
    <source>
        <dbReference type="EMBL" id="MFH5209198.1"/>
    </source>
</evidence>
<evidence type="ECO:0000313" key="7">
    <source>
        <dbReference type="Proteomes" id="UP001609176"/>
    </source>
</evidence>
<feature type="domain" description="YCII-related" evidence="2">
    <location>
        <begin position="1"/>
        <end position="113"/>
    </location>
</feature>
<evidence type="ECO:0000313" key="8">
    <source>
        <dbReference type="Proteomes" id="UP001609219"/>
    </source>
</evidence>
<dbReference type="EMBL" id="JBIMSO010000051">
    <property type="protein sequence ID" value="MFH5209198.1"/>
    <property type="molecule type" value="Genomic_DNA"/>
</dbReference>
<reference evidence="6 7" key="1">
    <citation type="submission" date="2024-10" db="EMBL/GenBank/DDBJ databases">
        <authorList>
            <person name="Riesco R."/>
        </authorList>
    </citation>
    <scope>NUCLEOTIDE SEQUENCE [LARGE SCALE GENOMIC DNA]</scope>
    <source>
        <strain evidence="5 7">NCIMB 15448</strain>
        <strain evidence="3 6">NCIMB 15449</strain>
        <strain evidence="4 8">NCIMB 15450</strain>
    </source>
</reference>
<dbReference type="SUPFAM" id="SSF54909">
    <property type="entry name" value="Dimeric alpha+beta barrel"/>
    <property type="match status" value="1"/>
</dbReference>
<dbReference type="RefSeq" id="WP_395114884.1">
    <property type="nucleotide sequence ID" value="NZ_JBIMSN010000123.1"/>
</dbReference>
<dbReference type="PANTHER" id="PTHR35174">
    <property type="entry name" value="BLL7171 PROTEIN-RELATED"/>
    <property type="match status" value="1"/>
</dbReference>
<dbReference type="Pfam" id="PF03795">
    <property type="entry name" value="YCII"/>
    <property type="match status" value="1"/>
</dbReference>
<evidence type="ECO:0000256" key="1">
    <source>
        <dbReference type="ARBA" id="ARBA00007689"/>
    </source>
</evidence>
<dbReference type="EMBL" id="JBIMSN010000123">
    <property type="protein sequence ID" value="MFH5231831.1"/>
    <property type="molecule type" value="Genomic_DNA"/>
</dbReference>
<dbReference type="PANTHER" id="PTHR35174:SF3">
    <property type="entry name" value="BLL7171 PROTEIN"/>
    <property type="match status" value="1"/>
</dbReference>
<evidence type="ECO:0000313" key="5">
    <source>
        <dbReference type="EMBL" id="MFH5245292.1"/>
    </source>
</evidence>
<evidence type="ECO:0000259" key="2">
    <source>
        <dbReference type="Pfam" id="PF03795"/>
    </source>
</evidence>
<gene>
    <name evidence="5" type="ORF">ACHIPV_25940</name>
    <name evidence="3" type="ORF">ACHIPZ_13485</name>
    <name evidence="4" type="ORF">ACHIRB_25145</name>
</gene>
<dbReference type="InterPro" id="IPR005545">
    <property type="entry name" value="YCII"/>
</dbReference>
<dbReference type="Proteomes" id="UP001609176">
    <property type="component" value="Unassembled WGS sequence"/>
</dbReference>
<sequence>MKYLVLIYSNPTSWTDPPRPEDEWGWREHLAVNADLIESGELISAHPLAAPPATKTVRVRDGIVSTTDGPYAEAKEYLAGYYLVECESFDRALEIAAQMPDARISGVEVRPVMGNEGLEM</sequence>
<keyword evidence="8" id="KW-1185">Reference proteome</keyword>